<accession>A0A1Y2DDX5</accession>
<evidence type="ECO:0000256" key="1">
    <source>
        <dbReference type="SAM" id="MobiDB-lite"/>
    </source>
</evidence>
<gene>
    <name evidence="2" type="ORF">BCR38DRAFT_413879</name>
</gene>
<feature type="compositionally biased region" description="Basic and acidic residues" evidence="1">
    <location>
        <begin position="176"/>
        <end position="186"/>
    </location>
</feature>
<name>A0A1Y2DDX5_9PEZI</name>
<reference evidence="2 3" key="1">
    <citation type="submission" date="2016-07" db="EMBL/GenBank/DDBJ databases">
        <title>Pervasive Adenine N6-methylation of Active Genes in Fungi.</title>
        <authorList>
            <consortium name="DOE Joint Genome Institute"/>
            <person name="Mondo S.J."/>
            <person name="Dannebaum R.O."/>
            <person name="Kuo R.C."/>
            <person name="Labutti K."/>
            <person name="Haridas S."/>
            <person name="Kuo A."/>
            <person name="Salamov A."/>
            <person name="Ahrendt S.R."/>
            <person name="Lipzen A."/>
            <person name="Sullivan W."/>
            <person name="Andreopoulos W.B."/>
            <person name="Clum A."/>
            <person name="Lindquist E."/>
            <person name="Daum C."/>
            <person name="Ramamoorthy G.K."/>
            <person name="Gryganskyi A."/>
            <person name="Culley D."/>
            <person name="Magnuson J.K."/>
            <person name="James T.Y."/>
            <person name="O'Malley M.A."/>
            <person name="Stajich J.E."/>
            <person name="Spatafora J.W."/>
            <person name="Visel A."/>
            <person name="Grigoriev I.V."/>
        </authorList>
    </citation>
    <scope>NUCLEOTIDE SEQUENCE [LARGE SCALE GENOMIC DNA]</scope>
    <source>
        <strain evidence="2 3">CBS 129021</strain>
    </source>
</reference>
<dbReference type="OrthoDB" id="10583017at2759"/>
<dbReference type="AlphaFoldDB" id="A0A1Y2DDX5"/>
<protein>
    <submittedName>
        <fullName evidence="2">Uncharacterized protein</fullName>
    </submittedName>
</protein>
<feature type="compositionally biased region" description="Polar residues" evidence="1">
    <location>
        <begin position="104"/>
        <end position="113"/>
    </location>
</feature>
<dbReference type="GeneID" id="63775090"/>
<comment type="caution">
    <text evidence="2">The sequence shown here is derived from an EMBL/GenBank/DDBJ whole genome shotgun (WGS) entry which is preliminary data.</text>
</comment>
<dbReference type="Proteomes" id="UP000193689">
    <property type="component" value="Unassembled WGS sequence"/>
</dbReference>
<feature type="compositionally biased region" description="Polar residues" evidence="1">
    <location>
        <begin position="1"/>
        <end position="23"/>
    </location>
</feature>
<sequence>MPSESEASISLYNSPPQHVNTGTGRPKHCPDCNNCVQLPFALLSTEQLPDGYYFDKYQLIVPKDFASPGSGGGSGTGIPDIHTDDTSSSSSNTEEKMRAGDTDIITNASSDTSLDAPEGAPESIRPIANNATTKASRGKVAATLEDASKDEPDGQDSNPTITIGPSEDGCAASVDTVRRRNLRESAKINNQQAGTRATKRPSSLPKRGSRTDSNLEGLARQKDQVIPSSQAARYKRE</sequence>
<evidence type="ECO:0000313" key="3">
    <source>
        <dbReference type="Proteomes" id="UP000193689"/>
    </source>
</evidence>
<dbReference type="EMBL" id="MCFJ01000019">
    <property type="protein sequence ID" value="ORY57482.1"/>
    <property type="molecule type" value="Genomic_DNA"/>
</dbReference>
<organism evidence="2 3">
    <name type="scientific">Pseudomassariella vexata</name>
    <dbReference type="NCBI Taxonomy" id="1141098"/>
    <lineage>
        <taxon>Eukaryota</taxon>
        <taxon>Fungi</taxon>
        <taxon>Dikarya</taxon>
        <taxon>Ascomycota</taxon>
        <taxon>Pezizomycotina</taxon>
        <taxon>Sordariomycetes</taxon>
        <taxon>Xylariomycetidae</taxon>
        <taxon>Amphisphaeriales</taxon>
        <taxon>Pseudomassariaceae</taxon>
        <taxon>Pseudomassariella</taxon>
    </lineage>
</organism>
<dbReference type="RefSeq" id="XP_040710732.1">
    <property type="nucleotide sequence ID" value="XM_040858878.1"/>
</dbReference>
<feature type="region of interest" description="Disordered" evidence="1">
    <location>
        <begin position="67"/>
        <end position="237"/>
    </location>
</feature>
<feature type="region of interest" description="Disordered" evidence="1">
    <location>
        <begin position="1"/>
        <end position="25"/>
    </location>
</feature>
<evidence type="ECO:0000313" key="2">
    <source>
        <dbReference type="EMBL" id="ORY57482.1"/>
    </source>
</evidence>
<keyword evidence="3" id="KW-1185">Reference proteome</keyword>
<dbReference type="InParanoid" id="A0A1Y2DDX5"/>
<proteinExistence type="predicted"/>